<dbReference type="Pfam" id="PF00990">
    <property type="entry name" value="GGDEF"/>
    <property type="match status" value="1"/>
</dbReference>
<dbReference type="PROSITE" id="PS50112">
    <property type="entry name" value="PAS"/>
    <property type="match status" value="4"/>
</dbReference>
<evidence type="ECO:0000313" key="3">
    <source>
        <dbReference type="EMBL" id="KHD84144.1"/>
    </source>
</evidence>
<dbReference type="CDD" id="cd00130">
    <property type="entry name" value="PAS"/>
    <property type="match status" value="4"/>
</dbReference>
<feature type="domain" description="PAC" evidence="2">
    <location>
        <begin position="206"/>
        <end position="258"/>
    </location>
</feature>
<dbReference type="SMART" id="SM00086">
    <property type="entry name" value="PAC"/>
    <property type="match status" value="4"/>
</dbReference>
<dbReference type="Pfam" id="PF00989">
    <property type="entry name" value="PAS"/>
    <property type="match status" value="3"/>
</dbReference>
<dbReference type="InterPro" id="IPR000160">
    <property type="entry name" value="GGDEF_dom"/>
</dbReference>
<dbReference type="PROSITE" id="PS50113">
    <property type="entry name" value="PAC"/>
    <property type="match status" value="4"/>
</dbReference>
<dbReference type="AlphaFoldDB" id="A0A0A6VC66"/>
<evidence type="ECO:0008006" key="5">
    <source>
        <dbReference type="Google" id="ProtNLM"/>
    </source>
</evidence>
<dbReference type="InterPro" id="IPR029787">
    <property type="entry name" value="Nucleotide_cyclase"/>
</dbReference>
<dbReference type="SMART" id="SM00091">
    <property type="entry name" value="PAS"/>
    <property type="match status" value="4"/>
</dbReference>
<reference evidence="3 4" key="1">
    <citation type="submission" date="2014-10" db="EMBL/GenBank/DDBJ databases">
        <title>Draft genome of phytase producing Bacillus ginsengihumi strain M2.11.</title>
        <authorList>
            <person name="Toymentseva A."/>
            <person name="Boulygina E.A."/>
            <person name="Kazakov S.V."/>
            <person name="Kayumov I."/>
            <person name="Suleimanova A.D."/>
            <person name="Mardanova A.M."/>
            <person name="Maria S.N."/>
            <person name="Sergey M.Y."/>
            <person name="Sharipova M.R."/>
        </authorList>
    </citation>
    <scope>NUCLEOTIDE SEQUENCE [LARGE SCALE GENOMIC DNA]</scope>
    <source>
        <strain evidence="3 4">M2.11</strain>
    </source>
</reference>
<dbReference type="SUPFAM" id="SSF55785">
    <property type="entry name" value="PYP-like sensor domain (PAS domain)"/>
    <property type="match status" value="4"/>
</dbReference>
<dbReference type="NCBIfam" id="TIGR00254">
    <property type="entry name" value="GGDEF"/>
    <property type="match status" value="1"/>
</dbReference>
<feature type="domain" description="PAS" evidence="1">
    <location>
        <begin position="259"/>
        <end position="329"/>
    </location>
</feature>
<proteinExistence type="predicted"/>
<evidence type="ECO:0000259" key="1">
    <source>
        <dbReference type="PROSITE" id="PS50112"/>
    </source>
</evidence>
<dbReference type="Pfam" id="PF08448">
    <property type="entry name" value="PAS_4"/>
    <property type="match status" value="1"/>
</dbReference>
<dbReference type="STRING" id="363870.NG54_17415"/>
<dbReference type="GO" id="GO:0006355">
    <property type="term" value="P:regulation of DNA-templated transcription"/>
    <property type="evidence" value="ECO:0007669"/>
    <property type="project" value="InterPro"/>
</dbReference>
<dbReference type="InterPro" id="IPR013767">
    <property type="entry name" value="PAS_fold"/>
</dbReference>
<dbReference type="InterPro" id="IPR043128">
    <property type="entry name" value="Rev_trsase/Diguanyl_cyclase"/>
</dbReference>
<dbReference type="Gene3D" id="3.30.70.270">
    <property type="match status" value="1"/>
</dbReference>
<dbReference type="InterPro" id="IPR035965">
    <property type="entry name" value="PAS-like_dom_sf"/>
</dbReference>
<dbReference type="InterPro" id="IPR001610">
    <property type="entry name" value="PAC"/>
</dbReference>
<evidence type="ECO:0000259" key="2">
    <source>
        <dbReference type="PROSITE" id="PS50113"/>
    </source>
</evidence>
<comment type="caution">
    <text evidence="3">The sequence shown here is derived from an EMBL/GenBank/DDBJ whole genome shotgun (WGS) entry which is preliminary data.</text>
</comment>
<accession>A0A0A6VC66</accession>
<dbReference type="InterPro" id="IPR013656">
    <property type="entry name" value="PAS_4"/>
</dbReference>
<dbReference type="InterPro" id="IPR000014">
    <property type="entry name" value="PAS"/>
</dbReference>
<dbReference type="InterPro" id="IPR052155">
    <property type="entry name" value="Biofilm_reg_signaling"/>
</dbReference>
<dbReference type="NCBIfam" id="TIGR00229">
    <property type="entry name" value="sensory_box"/>
    <property type="match status" value="4"/>
</dbReference>
<feature type="domain" description="PAC" evidence="2">
    <location>
        <begin position="333"/>
        <end position="383"/>
    </location>
</feature>
<protein>
    <recommendedName>
        <fullName evidence="5">PAS domain S-box protein</fullName>
    </recommendedName>
</protein>
<sequence>MNLLFSESSIEIYKSIIQYNPDAIFILSVDGIMMEVNQAVSKLSGYTEKELIGKLYEEMVMPENLEETKRYFSKVLQGETCEYETKAIQKNGDVIFLQVKNVPLLVNDEIAGVFTVAKDMTELYKMKYSLQQMEGKFKSLFNSAGDAIDITDLDGNIIDVNPAFEELYGWKREEIIGKPLPVIPSNNRLRFQSKVDRTKQLGKYYKDMEVTCVKKDGSYIDVSLTFSPIRDMHGSIIGTSGITRDITEKKQLELSLKESEERYRLLVESSPEPIIVYQKGKILYANLACIKLLGVSSLEELINKSIMNYVHPDFAQITEERFQQIKEVGIVQETTEKKLIRKNGTSVDVEATGISIRHYGKPAFLMMYHDLTKRKQTEQALLQSEEKYRLIAENMTDLVCILDQEGYFKYASPSHETVLGFPSEAYVGKKGREWMHTDDFLKVRKILDEMIKTKEAGVFEYRFRDVTKNWLWLEAKVTPIFEKDGRFKHFLLVSREISERKMYEEQLAHMAYHDTLTGIANRRVINHQLERALSNAKSQGHKIAVLYLDLDHFKKLMIL</sequence>
<dbReference type="PANTHER" id="PTHR44757:SF2">
    <property type="entry name" value="BIOFILM ARCHITECTURE MAINTENANCE PROTEIN MBAA"/>
    <property type="match status" value="1"/>
</dbReference>
<dbReference type="Gene3D" id="3.30.450.20">
    <property type="entry name" value="PAS domain"/>
    <property type="match status" value="4"/>
</dbReference>
<dbReference type="PANTHER" id="PTHR44757">
    <property type="entry name" value="DIGUANYLATE CYCLASE DGCP"/>
    <property type="match status" value="1"/>
</dbReference>
<dbReference type="SUPFAM" id="SSF55073">
    <property type="entry name" value="Nucleotide cyclase"/>
    <property type="match status" value="1"/>
</dbReference>
<dbReference type="EMBL" id="JRUN01000093">
    <property type="protein sequence ID" value="KHD84144.1"/>
    <property type="molecule type" value="Genomic_DNA"/>
</dbReference>
<feature type="domain" description="PAS" evidence="1">
    <location>
        <begin position="133"/>
        <end position="202"/>
    </location>
</feature>
<dbReference type="OrthoDB" id="9759607at2"/>
<feature type="domain" description="PAC" evidence="2">
    <location>
        <begin position="81"/>
        <end position="132"/>
    </location>
</feature>
<dbReference type="Proteomes" id="UP000030588">
    <property type="component" value="Unassembled WGS sequence"/>
</dbReference>
<dbReference type="InterPro" id="IPR000700">
    <property type="entry name" value="PAS-assoc_C"/>
</dbReference>
<name>A0A0A6VC66_9BACI</name>
<organism evidence="3 4">
    <name type="scientific">Heyndrickxia ginsengihumi</name>
    <dbReference type="NCBI Taxonomy" id="363870"/>
    <lineage>
        <taxon>Bacteria</taxon>
        <taxon>Bacillati</taxon>
        <taxon>Bacillota</taxon>
        <taxon>Bacilli</taxon>
        <taxon>Bacillales</taxon>
        <taxon>Bacillaceae</taxon>
        <taxon>Heyndrickxia</taxon>
    </lineage>
</organism>
<feature type="domain" description="PAS" evidence="1">
    <location>
        <begin position="9"/>
        <end position="79"/>
    </location>
</feature>
<gene>
    <name evidence="3" type="ORF">NG54_17415</name>
</gene>
<feature type="domain" description="PAS" evidence="1">
    <location>
        <begin position="384"/>
        <end position="454"/>
    </location>
</feature>
<feature type="domain" description="PAC" evidence="2">
    <location>
        <begin position="457"/>
        <end position="509"/>
    </location>
</feature>
<evidence type="ECO:0000313" key="4">
    <source>
        <dbReference type="Proteomes" id="UP000030588"/>
    </source>
</evidence>